<comment type="caution">
    <text evidence="2">The sequence shown here is derived from an EMBL/GenBank/DDBJ whole genome shotgun (WGS) entry which is preliminary data.</text>
</comment>
<protein>
    <submittedName>
        <fullName evidence="2">Uncharacterized protein</fullName>
    </submittedName>
</protein>
<feature type="region of interest" description="Disordered" evidence="1">
    <location>
        <begin position="1"/>
        <end position="26"/>
    </location>
</feature>
<keyword evidence="3" id="KW-1185">Reference proteome</keyword>
<evidence type="ECO:0000313" key="2">
    <source>
        <dbReference type="EMBL" id="RCK66673.1"/>
    </source>
</evidence>
<evidence type="ECO:0000256" key="1">
    <source>
        <dbReference type="SAM" id="MobiDB-lite"/>
    </source>
</evidence>
<accession>A0A367YLB5</accession>
<reference evidence="2 3" key="1">
    <citation type="submission" date="2018-06" db="EMBL/GenBank/DDBJ databases">
        <title>Whole genome sequencing of Candida tropicalis (genome annotated by CSBL at Korea University).</title>
        <authorList>
            <person name="Ahn J."/>
        </authorList>
    </citation>
    <scope>NUCLEOTIDE SEQUENCE [LARGE SCALE GENOMIC DNA]</scope>
    <source>
        <strain evidence="2 3">ATCC 20962</strain>
    </source>
</reference>
<proteinExistence type="predicted"/>
<dbReference type="EMBL" id="QLNQ01000001">
    <property type="protein sequence ID" value="RCK66673.1"/>
    <property type="molecule type" value="Genomic_DNA"/>
</dbReference>
<sequence length="117" mass="13127">MSTTVQPRGRSLCKSPTTGTLRLKHRPSQLDRLDDTTFTSLPLPPPLRGHITARSSSLVPTLSMLSPEETRRGLDLGTGDGIVIVDDYFVSPKGKVIPCYKYRLWKIFYAVAYKYNL</sequence>
<name>A0A367YLB5_9ASCO</name>
<dbReference type="AlphaFoldDB" id="A0A367YLB5"/>
<gene>
    <name evidence="2" type="ORF">Cantr_03256</name>
</gene>
<dbReference type="Proteomes" id="UP000253472">
    <property type="component" value="Unassembled WGS sequence"/>
</dbReference>
<organism evidence="2 3">
    <name type="scientific">Candida viswanathii</name>
    <dbReference type="NCBI Taxonomy" id="5486"/>
    <lineage>
        <taxon>Eukaryota</taxon>
        <taxon>Fungi</taxon>
        <taxon>Dikarya</taxon>
        <taxon>Ascomycota</taxon>
        <taxon>Saccharomycotina</taxon>
        <taxon>Pichiomycetes</taxon>
        <taxon>Debaryomycetaceae</taxon>
        <taxon>Candida/Lodderomyces clade</taxon>
        <taxon>Candida</taxon>
    </lineage>
</organism>
<dbReference type="OrthoDB" id="10553082at2759"/>
<evidence type="ECO:0000313" key="3">
    <source>
        <dbReference type="Proteomes" id="UP000253472"/>
    </source>
</evidence>